<feature type="compositionally biased region" description="Polar residues" evidence="1">
    <location>
        <begin position="174"/>
        <end position="214"/>
    </location>
</feature>
<organism evidence="2 3">
    <name type="scientific">Rhizoctonia solani</name>
    <dbReference type="NCBI Taxonomy" id="456999"/>
    <lineage>
        <taxon>Eukaryota</taxon>
        <taxon>Fungi</taxon>
        <taxon>Dikarya</taxon>
        <taxon>Basidiomycota</taxon>
        <taxon>Agaricomycotina</taxon>
        <taxon>Agaricomycetes</taxon>
        <taxon>Cantharellales</taxon>
        <taxon>Ceratobasidiaceae</taxon>
        <taxon>Rhizoctonia</taxon>
    </lineage>
</organism>
<name>A0A8H3BKN0_9AGAM</name>
<gene>
    <name evidence="2" type="ORF">RDB_LOCUS60988</name>
</gene>
<dbReference type="Proteomes" id="UP000663853">
    <property type="component" value="Unassembled WGS sequence"/>
</dbReference>
<sequence>MTEEELRASRTSHTTGTVYTPPTLPSHLANIYALNPIVGHPSNGEIKAIHAAIRAVNAEAYIPHLYNPDLSLELSQHLFNVQLAVHRGAYPLSILPGEHTYTPPTLPAHIPIPLEPITGTPTKEQVKAVQSALRVAESQGSSPLFDADLNMDLSQHLFNLQFARYIQSSTLGQFASGSQEPQRLTDNTQGPQSNQPDPQNNSTDLRTQRSSATQPVRIEDNVPERVIRPSVLEESGRLETSISTGIAQLGETAGTIKELMSESKGVLENINRVLIATQRNHPLAGPASKNGYLFVNPVNQEGTTAVECGLPPLRYYCGSYVQGSGYLNLDTAQIVDYLKFFDVGADLIEGGQGPRLKEGRQSDAEKLIVKHIGLNI</sequence>
<evidence type="ECO:0000256" key="1">
    <source>
        <dbReference type="SAM" id="MobiDB-lite"/>
    </source>
</evidence>
<accession>A0A8H3BKN0</accession>
<feature type="region of interest" description="Disordered" evidence="1">
    <location>
        <begin position="174"/>
        <end position="222"/>
    </location>
</feature>
<evidence type="ECO:0008006" key="4">
    <source>
        <dbReference type="Google" id="ProtNLM"/>
    </source>
</evidence>
<proteinExistence type="predicted"/>
<protein>
    <recommendedName>
        <fullName evidence="4">Laminin domain protein</fullName>
    </recommendedName>
</protein>
<dbReference type="AlphaFoldDB" id="A0A8H3BKN0"/>
<evidence type="ECO:0000313" key="3">
    <source>
        <dbReference type="Proteomes" id="UP000663853"/>
    </source>
</evidence>
<reference evidence="2" key="1">
    <citation type="submission" date="2021-01" db="EMBL/GenBank/DDBJ databases">
        <authorList>
            <person name="Kaushik A."/>
        </authorList>
    </citation>
    <scope>NUCLEOTIDE SEQUENCE</scope>
    <source>
        <strain evidence="2">AG6-10EEA</strain>
    </source>
</reference>
<comment type="caution">
    <text evidence="2">The sequence shown here is derived from an EMBL/GenBank/DDBJ whole genome shotgun (WGS) entry which is preliminary data.</text>
</comment>
<evidence type="ECO:0000313" key="2">
    <source>
        <dbReference type="EMBL" id="CAE6460200.1"/>
    </source>
</evidence>
<dbReference type="EMBL" id="CAJMXA010001421">
    <property type="protein sequence ID" value="CAE6460200.1"/>
    <property type="molecule type" value="Genomic_DNA"/>
</dbReference>